<evidence type="ECO:0000313" key="2">
    <source>
        <dbReference type="EMBL" id="PSJ94712.1"/>
    </source>
</evidence>
<keyword evidence="3" id="KW-1185">Reference proteome</keyword>
<reference evidence="2 3" key="1">
    <citation type="submission" date="2018-03" db="EMBL/GenBank/DDBJ databases">
        <title>Brevisbacillus phylogenomics.</title>
        <authorList>
            <person name="Dunlap C."/>
        </authorList>
    </citation>
    <scope>NUCLEOTIDE SEQUENCE [LARGE SCALE GENOMIC DNA]</scope>
    <source>
        <strain evidence="2 3">NRRL NRS-1210</strain>
    </source>
</reference>
<gene>
    <name evidence="2" type="ORF">C7R93_15100</name>
</gene>
<name>A0A2P7V664_9BACL</name>
<organism evidence="2 3">
    <name type="scientific">Brevibacillus fortis</name>
    <dbReference type="NCBI Taxonomy" id="2126352"/>
    <lineage>
        <taxon>Bacteria</taxon>
        <taxon>Bacillati</taxon>
        <taxon>Bacillota</taxon>
        <taxon>Bacilli</taxon>
        <taxon>Bacillales</taxon>
        <taxon>Paenibacillaceae</taxon>
        <taxon>Brevibacillus</taxon>
    </lineage>
</organism>
<feature type="chain" id="PRO_5015156475" evidence="1">
    <location>
        <begin position="28"/>
        <end position="193"/>
    </location>
</feature>
<accession>A0A2P7V664</accession>
<dbReference type="RefSeq" id="WP_106839588.1">
    <property type="nucleotide sequence ID" value="NZ_JARMEZ010000027.1"/>
</dbReference>
<proteinExistence type="predicted"/>
<protein>
    <submittedName>
        <fullName evidence="2">Uncharacterized protein</fullName>
    </submittedName>
</protein>
<sequence length="193" mass="21620">MLARKITVSVLSTVLLSASALPVSAFALNSPTASTSSEFENEYVYDYQGVTFRGNAPLSDEQLASMFKALHINTKNSAQKVGSDKVDPGGPGSEIVIGPMYHSYNNQVAREAAHIIIAFLASKSPKTAPFSWVFSRLSGWADSSIKDTHVGAWQWRVPDGKWDIYYDTIVHYKDDTYRRTLDVQYYEVDRKRR</sequence>
<feature type="signal peptide" evidence="1">
    <location>
        <begin position="1"/>
        <end position="27"/>
    </location>
</feature>
<evidence type="ECO:0000256" key="1">
    <source>
        <dbReference type="SAM" id="SignalP"/>
    </source>
</evidence>
<dbReference type="EMBL" id="PXZM01000023">
    <property type="protein sequence ID" value="PSJ94712.1"/>
    <property type="molecule type" value="Genomic_DNA"/>
</dbReference>
<dbReference type="AlphaFoldDB" id="A0A2P7V664"/>
<evidence type="ECO:0000313" key="3">
    <source>
        <dbReference type="Proteomes" id="UP000240419"/>
    </source>
</evidence>
<dbReference type="Proteomes" id="UP000240419">
    <property type="component" value="Unassembled WGS sequence"/>
</dbReference>
<keyword evidence="1" id="KW-0732">Signal</keyword>
<comment type="caution">
    <text evidence="2">The sequence shown here is derived from an EMBL/GenBank/DDBJ whole genome shotgun (WGS) entry which is preliminary data.</text>
</comment>
<dbReference type="OrthoDB" id="2475732at2"/>